<proteinExistence type="predicted"/>
<evidence type="ECO:0000256" key="4">
    <source>
        <dbReference type="SAM" id="Phobius"/>
    </source>
</evidence>
<keyword evidence="1" id="KW-0805">Transcription regulation</keyword>
<feature type="transmembrane region" description="Helical" evidence="4">
    <location>
        <begin position="210"/>
        <end position="231"/>
    </location>
</feature>
<feature type="domain" description="HTH araC/xylS-type" evidence="5">
    <location>
        <begin position="273"/>
        <end position="381"/>
    </location>
</feature>
<feature type="transmembrane region" description="Helical" evidence="4">
    <location>
        <begin position="181"/>
        <end position="198"/>
    </location>
</feature>
<dbReference type="PROSITE" id="PS01124">
    <property type="entry name" value="HTH_ARAC_FAMILY_2"/>
    <property type="match status" value="1"/>
</dbReference>
<protein>
    <submittedName>
        <fullName evidence="6">Helix-turn-helix domain-containing protein</fullName>
    </submittedName>
</protein>
<dbReference type="InterPro" id="IPR018060">
    <property type="entry name" value="HTH_AraC"/>
</dbReference>
<gene>
    <name evidence="6" type="ORF">ACFOY0_15765</name>
</gene>
<evidence type="ECO:0000256" key="3">
    <source>
        <dbReference type="ARBA" id="ARBA00023163"/>
    </source>
</evidence>
<dbReference type="InterPro" id="IPR020449">
    <property type="entry name" value="Tscrpt_reg_AraC-type_HTH"/>
</dbReference>
<dbReference type="Pfam" id="PF12833">
    <property type="entry name" value="HTH_18"/>
    <property type="match status" value="1"/>
</dbReference>
<dbReference type="PANTHER" id="PTHR43280">
    <property type="entry name" value="ARAC-FAMILY TRANSCRIPTIONAL REGULATOR"/>
    <property type="match status" value="1"/>
</dbReference>
<dbReference type="Proteomes" id="UP001595719">
    <property type="component" value="Unassembled WGS sequence"/>
</dbReference>
<keyword evidence="4" id="KW-0472">Membrane</keyword>
<feature type="transmembrane region" description="Helical" evidence="4">
    <location>
        <begin position="68"/>
        <end position="88"/>
    </location>
</feature>
<dbReference type="InterPro" id="IPR009057">
    <property type="entry name" value="Homeodomain-like_sf"/>
</dbReference>
<evidence type="ECO:0000259" key="5">
    <source>
        <dbReference type="PROSITE" id="PS01124"/>
    </source>
</evidence>
<dbReference type="SUPFAM" id="SSF46689">
    <property type="entry name" value="Homeodomain-like"/>
    <property type="match status" value="1"/>
</dbReference>
<dbReference type="RefSeq" id="WP_179007679.1">
    <property type="nucleotide sequence ID" value="NZ_JBHSCO010000004.1"/>
</dbReference>
<evidence type="ECO:0000313" key="6">
    <source>
        <dbReference type="EMBL" id="MFC4392456.1"/>
    </source>
</evidence>
<name>A0ABV8WB01_9FLAO</name>
<dbReference type="PROSITE" id="PS00041">
    <property type="entry name" value="HTH_ARAC_FAMILY_1"/>
    <property type="match status" value="1"/>
</dbReference>
<sequence>MNIDGLLNVMSWISVFVSLLLAFFLLTVTTKNKLANRLFALYLLFFAIDNIGIFISDDFVKSHFNLEFFRWTTCALTLPVFYLYIVSVCFTDFRLKTRHLLHAIPFIITNVAFTTRLYLLSDVEKGQFYEHRNQMPELYGFQLMLGVQIVIYSIAVFFVLKKYRELYQENYANPKTSIFKWLFQLAAVVFALYYLSMAKNSLRYTDFNLLWVWANVVMQFLALVVTCWFVLNALNHPELFRGINSKLQLTRDILHKHNENVVEIKDNNSDAIDGQIALLKKYMIEKEPFLDPSLTIQELSNQIDIPVRDLSILINHHIDQHFFDFVNEYRIQKAMSILKNPLKNDLTILEILYEVGFNSKSSFNTYFKKYTNLTPTAYRNT</sequence>
<keyword evidence="3" id="KW-0804">Transcription</keyword>
<keyword evidence="4" id="KW-0812">Transmembrane</keyword>
<reference evidence="7" key="1">
    <citation type="journal article" date="2019" name="Int. J. Syst. Evol. Microbiol.">
        <title>The Global Catalogue of Microorganisms (GCM) 10K type strain sequencing project: providing services to taxonomists for standard genome sequencing and annotation.</title>
        <authorList>
            <consortium name="The Broad Institute Genomics Platform"/>
            <consortium name="The Broad Institute Genome Sequencing Center for Infectious Disease"/>
            <person name="Wu L."/>
            <person name="Ma J."/>
        </authorList>
    </citation>
    <scope>NUCLEOTIDE SEQUENCE [LARGE SCALE GENOMIC DNA]</scope>
    <source>
        <strain evidence="7">CGMCC 1.15345</strain>
    </source>
</reference>
<accession>A0ABV8WB01</accession>
<dbReference type="SMART" id="SM00342">
    <property type="entry name" value="HTH_ARAC"/>
    <property type="match status" value="1"/>
</dbReference>
<keyword evidence="2" id="KW-0238">DNA-binding</keyword>
<feature type="transmembrane region" description="Helical" evidence="4">
    <location>
        <begin position="139"/>
        <end position="160"/>
    </location>
</feature>
<organism evidence="6 7">
    <name type="scientific">Flavobacterium quisquiliarum</name>
    <dbReference type="NCBI Taxonomy" id="1834436"/>
    <lineage>
        <taxon>Bacteria</taxon>
        <taxon>Pseudomonadati</taxon>
        <taxon>Bacteroidota</taxon>
        <taxon>Flavobacteriia</taxon>
        <taxon>Flavobacteriales</taxon>
        <taxon>Flavobacteriaceae</taxon>
        <taxon>Flavobacterium</taxon>
    </lineage>
</organism>
<dbReference type="Gene3D" id="1.10.10.60">
    <property type="entry name" value="Homeodomain-like"/>
    <property type="match status" value="1"/>
</dbReference>
<evidence type="ECO:0000256" key="1">
    <source>
        <dbReference type="ARBA" id="ARBA00023015"/>
    </source>
</evidence>
<evidence type="ECO:0000313" key="7">
    <source>
        <dbReference type="Proteomes" id="UP001595719"/>
    </source>
</evidence>
<keyword evidence="4" id="KW-1133">Transmembrane helix</keyword>
<feature type="transmembrane region" description="Helical" evidence="4">
    <location>
        <begin position="100"/>
        <end position="119"/>
    </location>
</feature>
<dbReference type="EMBL" id="JBHSCO010000004">
    <property type="protein sequence ID" value="MFC4392456.1"/>
    <property type="molecule type" value="Genomic_DNA"/>
</dbReference>
<comment type="caution">
    <text evidence="6">The sequence shown here is derived from an EMBL/GenBank/DDBJ whole genome shotgun (WGS) entry which is preliminary data.</text>
</comment>
<dbReference type="PRINTS" id="PR00032">
    <property type="entry name" value="HTHARAC"/>
</dbReference>
<feature type="transmembrane region" description="Helical" evidence="4">
    <location>
        <begin position="38"/>
        <end position="56"/>
    </location>
</feature>
<dbReference type="InterPro" id="IPR018062">
    <property type="entry name" value="HTH_AraC-typ_CS"/>
</dbReference>
<dbReference type="PANTHER" id="PTHR43280:SF29">
    <property type="entry name" value="ARAC-FAMILY TRANSCRIPTIONAL REGULATOR"/>
    <property type="match status" value="1"/>
</dbReference>
<evidence type="ECO:0000256" key="2">
    <source>
        <dbReference type="ARBA" id="ARBA00023125"/>
    </source>
</evidence>
<feature type="transmembrane region" description="Helical" evidence="4">
    <location>
        <begin position="6"/>
        <end position="26"/>
    </location>
</feature>
<keyword evidence="7" id="KW-1185">Reference proteome</keyword>